<keyword evidence="2 7" id="KW-0812">Transmembrane</keyword>
<dbReference type="SMART" id="SM00382">
    <property type="entry name" value="AAA"/>
    <property type="match status" value="1"/>
</dbReference>
<dbReference type="Gene3D" id="3.40.50.300">
    <property type="entry name" value="P-loop containing nucleotide triphosphate hydrolases"/>
    <property type="match status" value="1"/>
</dbReference>
<evidence type="ECO:0000256" key="3">
    <source>
        <dbReference type="ARBA" id="ARBA00022741"/>
    </source>
</evidence>
<evidence type="ECO:0000313" key="11">
    <source>
        <dbReference type="Proteomes" id="UP000681341"/>
    </source>
</evidence>
<keyword evidence="4 10" id="KW-0067">ATP-binding</keyword>
<evidence type="ECO:0000259" key="9">
    <source>
        <dbReference type="PROSITE" id="PS50929"/>
    </source>
</evidence>
<dbReference type="EMBL" id="JAGFNP010000004">
    <property type="protein sequence ID" value="MBO3733090.1"/>
    <property type="molecule type" value="Genomic_DNA"/>
</dbReference>
<evidence type="ECO:0000256" key="7">
    <source>
        <dbReference type="SAM" id="Phobius"/>
    </source>
</evidence>
<dbReference type="GO" id="GO:0005524">
    <property type="term" value="F:ATP binding"/>
    <property type="evidence" value="ECO:0007669"/>
    <property type="project" value="UniProtKB-KW"/>
</dbReference>
<feature type="transmembrane region" description="Helical" evidence="7">
    <location>
        <begin position="277"/>
        <end position="299"/>
    </location>
</feature>
<dbReference type="PROSITE" id="PS50929">
    <property type="entry name" value="ABC_TM1F"/>
    <property type="match status" value="1"/>
</dbReference>
<gene>
    <name evidence="10" type="ORF">J5V16_09675</name>
</gene>
<feature type="domain" description="ABC transmembrane type-1" evidence="9">
    <location>
        <begin position="46"/>
        <end position="334"/>
    </location>
</feature>
<dbReference type="Pfam" id="PF00005">
    <property type="entry name" value="ABC_tran"/>
    <property type="match status" value="1"/>
</dbReference>
<dbReference type="InterPro" id="IPR003439">
    <property type="entry name" value="ABC_transporter-like_ATP-bd"/>
</dbReference>
<feature type="transmembrane region" description="Helical" evidence="7">
    <location>
        <begin position="305"/>
        <end position="327"/>
    </location>
</feature>
<dbReference type="SUPFAM" id="SSF52540">
    <property type="entry name" value="P-loop containing nucleoside triphosphate hydrolases"/>
    <property type="match status" value="1"/>
</dbReference>
<comment type="caution">
    <text evidence="10">The sequence shown here is derived from an EMBL/GenBank/DDBJ whole genome shotgun (WGS) entry which is preliminary data.</text>
</comment>
<dbReference type="InterPro" id="IPR027417">
    <property type="entry name" value="P-loop_NTPase"/>
</dbReference>
<dbReference type="PANTHER" id="PTHR24221:SF654">
    <property type="entry name" value="ATP-BINDING CASSETTE SUB-FAMILY B MEMBER 6"/>
    <property type="match status" value="1"/>
</dbReference>
<evidence type="ECO:0000256" key="2">
    <source>
        <dbReference type="ARBA" id="ARBA00022692"/>
    </source>
</evidence>
<dbReference type="Gene3D" id="1.20.1560.10">
    <property type="entry name" value="ABC transporter type 1, transmembrane domain"/>
    <property type="match status" value="1"/>
</dbReference>
<dbReference type="PANTHER" id="PTHR24221">
    <property type="entry name" value="ATP-BINDING CASSETTE SUB-FAMILY B"/>
    <property type="match status" value="1"/>
</dbReference>
<evidence type="ECO:0000259" key="8">
    <source>
        <dbReference type="PROSITE" id="PS50893"/>
    </source>
</evidence>
<keyword evidence="3" id="KW-0547">Nucleotide-binding</keyword>
<name>A0ABS3U2T6_9ACTN</name>
<protein>
    <submittedName>
        <fullName evidence="10">ABC transporter ATP-binding protein</fullName>
    </submittedName>
</protein>
<feature type="domain" description="ABC transporter" evidence="8">
    <location>
        <begin position="376"/>
        <end position="617"/>
    </location>
</feature>
<evidence type="ECO:0000256" key="1">
    <source>
        <dbReference type="ARBA" id="ARBA00004651"/>
    </source>
</evidence>
<dbReference type="RefSeq" id="WP_208495941.1">
    <property type="nucleotide sequence ID" value="NZ_JAGFNP010000004.1"/>
</dbReference>
<dbReference type="PROSITE" id="PS50893">
    <property type="entry name" value="ABC_TRANSPORTER_2"/>
    <property type="match status" value="1"/>
</dbReference>
<proteinExistence type="predicted"/>
<dbReference type="InterPro" id="IPR036640">
    <property type="entry name" value="ABC1_TM_sf"/>
</dbReference>
<feature type="transmembrane region" description="Helical" evidence="7">
    <location>
        <begin position="161"/>
        <end position="185"/>
    </location>
</feature>
<evidence type="ECO:0000313" key="10">
    <source>
        <dbReference type="EMBL" id="MBO3733090.1"/>
    </source>
</evidence>
<dbReference type="InterPro" id="IPR003593">
    <property type="entry name" value="AAA+_ATPase"/>
</dbReference>
<keyword evidence="6 7" id="KW-0472">Membrane</keyword>
<dbReference type="SUPFAM" id="SSF90123">
    <property type="entry name" value="ABC transporter transmembrane region"/>
    <property type="match status" value="1"/>
</dbReference>
<dbReference type="InterPro" id="IPR039421">
    <property type="entry name" value="Type_1_exporter"/>
</dbReference>
<dbReference type="InterPro" id="IPR011527">
    <property type="entry name" value="ABC1_TM_dom"/>
</dbReference>
<evidence type="ECO:0000256" key="5">
    <source>
        <dbReference type="ARBA" id="ARBA00022989"/>
    </source>
</evidence>
<dbReference type="Proteomes" id="UP000681341">
    <property type="component" value="Unassembled WGS sequence"/>
</dbReference>
<keyword evidence="5 7" id="KW-1133">Transmembrane helix</keyword>
<evidence type="ECO:0000256" key="4">
    <source>
        <dbReference type="ARBA" id="ARBA00022840"/>
    </source>
</evidence>
<organism evidence="10 11">
    <name type="scientific">Glycomyces niveus</name>
    <dbReference type="NCBI Taxonomy" id="2820287"/>
    <lineage>
        <taxon>Bacteria</taxon>
        <taxon>Bacillati</taxon>
        <taxon>Actinomycetota</taxon>
        <taxon>Actinomycetes</taxon>
        <taxon>Glycomycetales</taxon>
        <taxon>Glycomycetaceae</taxon>
        <taxon>Glycomyces</taxon>
    </lineage>
</organism>
<feature type="transmembrane region" description="Helical" evidence="7">
    <location>
        <begin position="191"/>
        <end position="212"/>
    </location>
</feature>
<evidence type="ECO:0000256" key="6">
    <source>
        <dbReference type="ARBA" id="ARBA00023136"/>
    </source>
</evidence>
<keyword evidence="11" id="KW-1185">Reference proteome</keyword>
<comment type="subcellular location">
    <subcellularLocation>
        <location evidence="1">Cell membrane</location>
        <topology evidence="1">Multi-pass membrane protein</topology>
    </subcellularLocation>
</comment>
<sequence length="625" mass="66854">MLEDIAWYRHAEDAETASFWRMARKLPSLLRQAFATAWAASPAWTATAVGLNVVAGVATTTALLAVSDVTGTLFAAPPTWERVLAASPSLVLLAAATAARAGLGIGAGFAQQRLNPLVLNRTEREFYQLITDVPRAAFDDDAFADRLKAAKDRGSRAVVDLVGDVVDLVTAAVTVAAVAVALAVIEPVLIPMLFAAALPTGWAAVRSARLMYVSNRSRVSRRRRLWMVEFLMDNRWTADDLRYHEAGPWLRGQHQAMVDAETQADFEVIRSQTVTRAVGQVISGAAVAAVYGVLLWLLATGTVPLAVAAAAVVALGQGSVAMSNLLIAVNTVYEDGLYAADRHEFDAIAAERIAAQPHLTALSATEQDPLPVPEVIELVDVSFRYPGKDADAVTGVSLAIRRGETTALVGENGSGKTTVAKLLSGLYTPTSGQILWDGVDIALIDPARWRCHVAVIAQQVQRWPFTAELSVRLGRSHAPADRDRLVAAARDAGALDLIEGFEHGWNQLLDAEYRSGTDLSGGQWQRLSSARGLYRDYDGLLVADEPSAALDARAEAALFDTLRARAGRAATVLISHRLQGVVHADQIAVLEEGKLIELGPHTDLVAAGGAYAELWGLQARSYATE</sequence>
<reference evidence="10 11" key="1">
    <citation type="submission" date="2021-03" db="EMBL/GenBank/DDBJ databases">
        <title>Glycomyces sp. nov., a novel actinomycete isolated from soil.</title>
        <authorList>
            <person name="Yang X."/>
            <person name="Xu X."/>
        </authorList>
    </citation>
    <scope>NUCLEOTIDE SEQUENCE [LARGE SCALE GENOMIC DNA]</scope>
    <source>
        <strain evidence="10 11">NEAU-S30</strain>
    </source>
</reference>
<accession>A0ABS3U2T6</accession>